<dbReference type="InterPro" id="IPR011050">
    <property type="entry name" value="Pectin_lyase_fold/virulence"/>
</dbReference>
<dbReference type="OrthoDB" id="9795222at2"/>
<name>A0A1M7AB89_9BACT</name>
<dbReference type="PROSITE" id="PS00502">
    <property type="entry name" value="POLYGALACTURONASE"/>
    <property type="match status" value="1"/>
</dbReference>
<dbReference type="InterPro" id="IPR012334">
    <property type="entry name" value="Pectin_lyas_fold"/>
</dbReference>
<dbReference type="STRING" id="1419482.SAMN05444266_103207"/>
<dbReference type="EMBL" id="FRBL01000003">
    <property type="protein sequence ID" value="SHL39942.1"/>
    <property type="molecule type" value="Genomic_DNA"/>
</dbReference>
<evidence type="ECO:0000256" key="1">
    <source>
        <dbReference type="ARBA" id="ARBA00008834"/>
    </source>
</evidence>
<evidence type="ECO:0000313" key="6">
    <source>
        <dbReference type="EMBL" id="SHL39942.1"/>
    </source>
</evidence>
<dbReference type="InterPro" id="IPR051801">
    <property type="entry name" value="GH28_Enzymes"/>
</dbReference>
<evidence type="ECO:0000256" key="4">
    <source>
        <dbReference type="RuleBase" id="RU361169"/>
    </source>
</evidence>
<dbReference type="Proteomes" id="UP000184420">
    <property type="component" value="Unassembled WGS sequence"/>
</dbReference>
<dbReference type="AlphaFoldDB" id="A0A1M7AB89"/>
<accession>A0A1M7AB89</accession>
<dbReference type="SUPFAM" id="SSF51126">
    <property type="entry name" value="Pectin lyase-like"/>
    <property type="match status" value="1"/>
</dbReference>
<keyword evidence="2 4" id="KW-0378">Hydrolase</keyword>
<evidence type="ECO:0000256" key="2">
    <source>
        <dbReference type="ARBA" id="ARBA00022801"/>
    </source>
</evidence>
<reference evidence="6 7" key="1">
    <citation type="submission" date="2016-11" db="EMBL/GenBank/DDBJ databases">
        <authorList>
            <person name="Jaros S."/>
            <person name="Januszkiewicz K."/>
            <person name="Wedrychowicz H."/>
        </authorList>
    </citation>
    <scope>NUCLEOTIDE SEQUENCE [LARGE SCALE GENOMIC DNA]</scope>
    <source>
        <strain evidence="6 7">DSM 27406</strain>
    </source>
</reference>
<dbReference type="GO" id="GO:0005975">
    <property type="term" value="P:carbohydrate metabolic process"/>
    <property type="evidence" value="ECO:0007669"/>
    <property type="project" value="InterPro"/>
</dbReference>
<dbReference type="InterPro" id="IPR006626">
    <property type="entry name" value="PbH1"/>
</dbReference>
<comment type="similarity">
    <text evidence="1 4">Belongs to the glycosyl hydrolase 28 family.</text>
</comment>
<dbReference type="GO" id="GO:0004650">
    <property type="term" value="F:polygalacturonase activity"/>
    <property type="evidence" value="ECO:0007669"/>
    <property type="project" value="InterPro"/>
</dbReference>
<organism evidence="6 7">
    <name type="scientific">Chitinophaga jiangningensis</name>
    <dbReference type="NCBI Taxonomy" id="1419482"/>
    <lineage>
        <taxon>Bacteria</taxon>
        <taxon>Pseudomonadati</taxon>
        <taxon>Bacteroidota</taxon>
        <taxon>Chitinophagia</taxon>
        <taxon>Chitinophagales</taxon>
        <taxon>Chitinophagaceae</taxon>
        <taxon>Chitinophaga</taxon>
    </lineage>
</organism>
<dbReference type="Pfam" id="PF00295">
    <property type="entry name" value="Glyco_hydro_28"/>
    <property type="match status" value="1"/>
</dbReference>
<protein>
    <submittedName>
        <fullName evidence="6">Polygalacturonase</fullName>
    </submittedName>
</protein>
<evidence type="ECO:0000259" key="5">
    <source>
        <dbReference type="Pfam" id="PF12708"/>
    </source>
</evidence>
<sequence>MTTASNTLRTIGAFFAFFLFMESAYSQQAKVWTSTAEPLKEMEQVRKQIKAPVFKQKDYNITAYGAKGDGATMNSAAFQQAIAACSANGGGRVVVPAGRFLTGPIYLKSNVNLHLENNAVIAFSRNSKDYPIVFTRWEGMECMNYSAQIYAYGEKNIAVTGSGTLDGNADNDNWWSWCGKPVYGWDKDKPRQQPARDSLHTLMHANTDPRKRIFGEGYYLRPNMFQPYNCKNVEISGVQLINSPMWFINPVLCENVIVNGVKVKAHGPNTDGCDPESCKNVLIKDCYFDTGDDCIAIKSGRDEDGRRIGRPAENHIIEGCDMKDGHGGVVIGSEIAGGARNIFAINCKMNSPELDRVLRIKTNSSRGGIIENIFMKDIRVGQYKEAAIHATMFYEKPGNFMPTIRNIWVENLDVEDGGQFGVFVNAYEVSPVKNLRIVNSSIRGVKVPMKVDHATGVVLDNVTINGEKAIVPANTK</sequence>
<dbReference type="RefSeq" id="WP_073079933.1">
    <property type="nucleotide sequence ID" value="NZ_FRBL01000003.1"/>
</dbReference>
<dbReference type="PANTHER" id="PTHR31339:SF9">
    <property type="entry name" value="PLASMIN AND FIBRONECTIN-BINDING PROTEIN A"/>
    <property type="match status" value="1"/>
</dbReference>
<dbReference type="InterPro" id="IPR000743">
    <property type="entry name" value="Glyco_hydro_28"/>
</dbReference>
<dbReference type="InterPro" id="IPR024535">
    <property type="entry name" value="RHGA/B-epi-like_pectate_lyase"/>
</dbReference>
<evidence type="ECO:0000256" key="3">
    <source>
        <dbReference type="ARBA" id="ARBA00023295"/>
    </source>
</evidence>
<keyword evidence="3 4" id="KW-0326">Glycosidase</keyword>
<dbReference type="Gene3D" id="2.160.20.10">
    <property type="entry name" value="Single-stranded right-handed beta-helix, Pectin lyase-like"/>
    <property type="match status" value="1"/>
</dbReference>
<keyword evidence="7" id="KW-1185">Reference proteome</keyword>
<proteinExistence type="inferred from homology"/>
<dbReference type="PANTHER" id="PTHR31339">
    <property type="entry name" value="PECTIN LYASE-RELATED"/>
    <property type="match status" value="1"/>
</dbReference>
<gene>
    <name evidence="6" type="ORF">SAMN05444266_103207</name>
</gene>
<evidence type="ECO:0000313" key="7">
    <source>
        <dbReference type="Proteomes" id="UP000184420"/>
    </source>
</evidence>
<feature type="domain" description="Rhamnogalacturonase A/B/Epimerase-like pectate lyase" evidence="5">
    <location>
        <begin position="60"/>
        <end position="113"/>
    </location>
</feature>
<dbReference type="SMART" id="SM00710">
    <property type="entry name" value="PbH1"/>
    <property type="match status" value="4"/>
</dbReference>
<dbReference type="Pfam" id="PF12708">
    <property type="entry name" value="Pect-lyase_RHGA_epim"/>
    <property type="match status" value="1"/>
</dbReference>